<evidence type="ECO:0000259" key="1">
    <source>
        <dbReference type="Pfam" id="PF01467"/>
    </source>
</evidence>
<protein>
    <recommendedName>
        <fullName evidence="1">Cytidyltransferase-like domain-containing protein</fullName>
    </recommendedName>
</protein>
<organism evidence="2">
    <name type="scientific">Neobodo designis</name>
    <name type="common">Flagellated protozoan</name>
    <name type="synonym">Bodo designis</name>
    <dbReference type="NCBI Taxonomy" id="312471"/>
    <lineage>
        <taxon>Eukaryota</taxon>
        <taxon>Discoba</taxon>
        <taxon>Euglenozoa</taxon>
        <taxon>Kinetoplastea</taxon>
        <taxon>Metakinetoplastina</taxon>
        <taxon>Neobodonida</taxon>
        <taxon>Neobodo</taxon>
    </lineage>
</organism>
<proteinExistence type="predicted"/>
<dbReference type="Pfam" id="PF01467">
    <property type="entry name" value="CTP_transf_like"/>
    <property type="match status" value="1"/>
</dbReference>
<dbReference type="InterPro" id="IPR014729">
    <property type="entry name" value="Rossmann-like_a/b/a_fold"/>
</dbReference>
<dbReference type="PANTHER" id="PTHR10695:SF46">
    <property type="entry name" value="BIFUNCTIONAL COENZYME A SYNTHASE-RELATED"/>
    <property type="match status" value="1"/>
</dbReference>
<dbReference type="Gene3D" id="3.40.50.620">
    <property type="entry name" value="HUPs"/>
    <property type="match status" value="1"/>
</dbReference>
<dbReference type="SUPFAM" id="SSF52374">
    <property type="entry name" value="Nucleotidylyl transferase"/>
    <property type="match status" value="1"/>
</dbReference>
<dbReference type="GO" id="GO:0004140">
    <property type="term" value="F:dephospho-CoA kinase activity"/>
    <property type="evidence" value="ECO:0007669"/>
    <property type="project" value="TreeGrafter"/>
</dbReference>
<evidence type="ECO:0000313" key="2">
    <source>
        <dbReference type="EMBL" id="CAD9088005.1"/>
    </source>
</evidence>
<sequence length="248" mass="26933">MSGFLARVAGVEAAANASALRAYLAKAKTPAPSVVLDITDAKAEAVLDHVTQLYNAASHVAIYSQVNVLLRAHEAGNLQPIRAQHLTEELGYDLHDHVAMGGTFDRLHVGHKVLLTYSVLHARHRLRIGVTGEELLKRKRHAELLQPFEERRRNVETFVRALRTDLAYDVVELNEPTGGTTTIEDLTAMVVSPETLPTVDAINAERTARDLDPVAPIVINYIGPDGEERVSSTALREAEAAGAAQSAE</sequence>
<dbReference type="PANTHER" id="PTHR10695">
    <property type="entry name" value="DEPHOSPHO-COA KINASE-RELATED"/>
    <property type="match status" value="1"/>
</dbReference>
<gene>
    <name evidence="2" type="ORF">NDES1114_LOCUS217</name>
</gene>
<dbReference type="NCBIfam" id="NF001985">
    <property type="entry name" value="PRK00777.1"/>
    <property type="match status" value="1"/>
</dbReference>
<reference evidence="2" key="1">
    <citation type="submission" date="2021-01" db="EMBL/GenBank/DDBJ databases">
        <authorList>
            <person name="Corre E."/>
            <person name="Pelletier E."/>
            <person name="Niang G."/>
            <person name="Scheremetjew M."/>
            <person name="Finn R."/>
            <person name="Kale V."/>
            <person name="Holt S."/>
            <person name="Cochrane G."/>
            <person name="Meng A."/>
            <person name="Brown T."/>
            <person name="Cohen L."/>
        </authorList>
    </citation>
    <scope>NUCLEOTIDE SEQUENCE</scope>
    <source>
        <strain evidence="2">CCAP 1951/1</strain>
    </source>
</reference>
<feature type="domain" description="Cytidyltransferase-like" evidence="1">
    <location>
        <begin position="100"/>
        <end position="237"/>
    </location>
</feature>
<dbReference type="GO" id="GO:0015937">
    <property type="term" value="P:coenzyme A biosynthetic process"/>
    <property type="evidence" value="ECO:0007669"/>
    <property type="project" value="TreeGrafter"/>
</dbReference>
<dbReference type="InterPro" id="IPR004821">
    <property type="entry name" value="Cyt_trans-like"/>
</dbReference>
<dbReference type="AlphaFoldDB" id="A0A7S1KYQ4"/>
<name>A0A7S1KYQ4_NEODS</name>
<dbReference type="EMBL" id="HBGF01000300">
    <property type="protein sequence ID" value="CAD9088005.1"/>
    <property type="molecule type" value="Transcribed_RNA"/>
</dbReference>
<accession>A0A7S1KYQ4</accession>